<comment type="caution">
    <text evidence="2">The sequence shown here is derived from an EMBL/GenBank/DDBJ whole genome shotgun (WGS) entry which is preliminary data.</text>
</comment>
<dbReference type="InterPro" id="IPR036390">
    <property type="entry name" value="WH_DNA-bd_sf"/>
</dbReference>
<evidence type="ECO:0000313" key="1">
    <source>
        <dbReference type="EMBL" id="EBV1816925.1"/>
    </source>
</evidence>
<dbReference type="InterPro" id="IPR025855">
    <property type="entry name" value="Replic_Relax"/>
</dbReference>
<dbReference type="SUPFAM" id="SSF46785">
    <property type="entry name" value="Winged helix' DNA-binding domain"/>
    <property type="match status" value="1"/>
</dbReference>
<dbReference type="AlphaFoldDB" id="A0A5V8MA07"/>
<accession>A0A5V8MA07</accession>
<organism evidence="2">
    <name type="scientific">Salmonella muenchen</name>
    <dbReference type="NCBI Taxonomy" id="596"/>
    <lineage>
        <taxon>Bacteria</taxon>
        <taxon>Pseudomonadati</taxon>
        <taxon>Pseudomonadota</taxon>
        <taxon>Gammaproteobacteria</taxon>
        <taxon>Enterobacterales</taxon>
        <taxon>Enterobacteriaceae</taxon>
        <taxon>Salmonella</taxon>
    </lineage>
</organism>
<protein>
    <submittedName>
        <fullName evidence="2">Uncharacterized protein</fullName>
    </submittedName>
</protein>
<dbReference type="Pfam" id="PF13814">
    <property type="entry name" value="Replic_Relax"/>
    <property type="match status" value="1"/>
</dbReference>
<name>A0A5V8MA07_SALMU</name>
<gene>
    <name evidence="1" type="ORF">DNZ40_24045</name>
    <name evidence="2" type="ORF">EZ693_23585</name>
    <name evidence="3" type="ORF">ZU22_23075</name>
</gene>
<dbReference type="NCBIfam" id="NF041423">
    <property type="entry name" value="MobC_subf"/>
    <property type="match status" value="1"/>
</dbReference>
<dbReference type="EMBL" id="AAHEJC010000039">
    <property type="protein sequence ID" value="EBV1816925.1"/>
    <property type="molecule type" value="Genomic_DNA"/>
</dbReference>
<proteinExistence type="predicted"/>
<evidence type="ECO:0000313" key="2">
    <source>
        <dbReference type="EMBL" id="ECD3524212.1"/>
    </source>
</evidence>
<sequence>MSAAVDYRTDYKKRMARNEEKIDIVLRFLRDEYCTTAEMVAQLLGVEAIQPVYRFLNKMTDKGYLRHHNFMIEGRSVRLWGLTPHGVAFSFADDEPLEDLTAFQPSSVAVSTLAHKLDIQRTRLRMEARGATNWRYMNALKSNGLKQPDALATVDGKTLAFEIERTVKSRKRYKEIVSNYLFNRKAHGIDEIWYICPDARSRLRVEKAITGVDEIVHPTTGEARKTATLDPARLFAPFKFKTLEEL</sequence>
<reference evidence="2" key="1">
    <citation type="submission" date="2019-02" db="EMBL/GenBank/DDBJ databases">
        <authorList>
            <person name="Ashton P.M."/>
            <person name="Dallman T."/>
            <person name="Nair S."/>
            <person name="De Pinna E."/>
            <person name="Peters T."/>
            <person name="Grant K."/>
        </authorList>
    </citation>
    <scope>NUCLEOTIDE SEQUENCE</scope>
    <source>
        <strain evidence="3">14873</strain>
        <strain evidence="2">329866</strain>
        <strain evidence="1">394012</strain>
    </source>
</reference>
<dbReference type="EMBL" id="AAIEKX010000028">
    <property type="protein sequence ID" value="ECD3524212.1"/>
    <property type="molecule type" value="Genomic_DNA"/>
</dbReference>
<evidence type="ECO:0000313" key="3">
    <source>
        <dbReference type="EMBL" id="ECV7043028.1"/>
    </source>
</evidence>
<dbReference type="EMBL" id="AAKUAQ010000055">
    <property type="protein sequence ID" value="ECV7043028.1"/>
    <property type="molecule type" value="Genomic_DNA"/>
</dbReference>